<proteinExistence type="predicted"/>
<feature type="compositionally biased region" description="Low complexity" evidence="1">
    <location>
        <begin position="72"/>
        <end position="82"/>
    </location>
</feature>
<dbReference type="AlphaFoldDB" id="A0A2M9C4S9"/>
<dbReference type="OrthoDB" id="5147046at2"/>
<name>A0A2M9C4S9_9MICO</name>
<reference evidence="2 3" key="1">
    <citation type="submission" date="2017-11" db="EMBL/GenBank/DDBJ databases">
        <title>Genomic Encyclopedia of Archaeal and Bacterial Type Strains, Phase II (KMG-II): From Individual Species to Whole Genera.</title>
        <authorList>
            <person name="Goeker M."/>
        </authorList>
    </citation>
    <scope>NUCLEOTIDE SEQUENCE [LARGE SCALE GENOMIC DNA]</scope>
    <source>
        <strain evidence="2 3">DSM 25625</strain>
    </source>
</reference>
<comment type="caution">
    <text evidence="2">The sequence shown here is derived from an EMBL/GenBank/DDBJ whole genome shotgun (WGS) entry which is preliminary data.</text>
</comment>
<feature type="region of interest" description="Disordered" evidence="1">
    <location>
        <begin position="61"/>
        <end position="116"/>
    </location>
</feature>
<accession>A0A2M9C4S9</accession>
<keyword evidence="3" id="KW-1185">Reference proteome</keyword>
<evidence type="ECO:0000313" key="2">
    <source>
        <dbReference type="EMBL" id="PJJ65533.1"/>
    </source>
</evidence>
<evidence type="ECO:0000256" key="1">
    <source>
        <dbReference type="SAM" id="MobiDB-lite"/>
    </source>
</evidence>
<evidence type="ECO:0000313" key="3">
    <source>
        <dbReference type="Proteomes" id="UP000230161"/>
    </source>
</evidence>
<dbReference type="RefSeq" id="WP_100343417.1">
    <property type="nucleotide sequence ID" value="NZ_PGFB01000001.1"/>
</dbReference>
<gene>
    <name evidence="2" type="ORF">CLV54_0566</name>
</gene>
<organism evidence="2 3">
    <name type="scientific">Compostimonas suwonensis</name>
    <dbReference type="NCBI Taxonomy" id="1048394"/>
    <lineage>
        <taxon>Bacteria</taxon>
        <taxon>Bacillati</taxon>
        <taxon>Actinomycetota</taxon>
        <taxon>Actinomycetes</taxon>
        <taxon>Micrococcales</taxon>
        <taxon>Microbacteriaceae</taxon>
        <taxon>Compostimonas</taxon>
    </lineage>
</organism>
<protein>
    <submittedName>
        <fullName evidence="2">Uncharacterized protein</fullName>
    </submittedName>
</protein>
<dbReference type="Proteomes" id="UP000230161">
    <property type="component" value="Unassembled WGS sequence"/>
</dbReference>
<dbReference type="EMBL" id="PGFB01000001">
    <property type="protein sequence ID" value="PJJ65533.1"/>
    <property type="molecule type" value="Genomic_DNA"/>
</dbReference>
<sequence>MAAAAGATGVALAMTSCIGLPRAACPAIGWLNTATVVVEDAGHLVSRLEFCIDEACHSAQGPEETVRGATGGPTTTGAPGAHAGDDADAATGPGAQADSGAQADPDEQADPDAPAAGSTRVWTLDLMMTAPDEVLVWALDAGGDILHEQSFALDWARVGGSEECGGPARADPLFLTVG</sequence>